<dbReference type="EMBL" id="JACHKY010000005">
    <property type="protein sequence ID" value="MBB4799040.1"/>
    <property type="molecule type" value="Genomic_DNA"/>
</dbReference>
<evidence type="ECO:0000259" key="1">
    <source>
        <dbReference type="Pfam" id="PF24698"/>
    </source>
</evidence>
<sequence>MAKYEPLARYLRRQKAAEVELSFRDIERIVGGLLPKASSDPKWWRAEDAPSALPQQRAFAQAGYVPESQLKAERVRFVRASTRNPTAPDARAD</sequence>
<reference evidence="2 3" key="1">
    <citation type="submission" date="2020-08" db="EMBL/GenBank/DDBJ databases">
        <title>Functional genomics of gut bacteria from endangered species of beetles.</title>
        <authorList>
            <person name="Carlos-Shanley C."/>
        </authorList>
    </citation>
    <scope>NUCLEOTIDE SEQUENCE [LARGE SCALE GENOMIC DNA]</scope>
    <source>
        <strain evidence="2 3">S00123</strain>
    </source>
</reference>
<name>A0A7W7N3Y5_9CAUL</name>
<keyword evidence="3" id="KW-1185">Reference proteome</keyword>
<dbReference type="InterPro" id="IPR056079">
    <property type="entry name" value="DUF7662"/>
</dbReference>
<evidence type="ECO:0000313" key="3">
    <source>
        <dbReference type="Proteomes" id="UP000539957"/>
    </source>
</evidence>
<organism evidence="2 3">
    <name type="scientific">Brevundimonas bullata</name>
    <dbReference type="NCBI Taxonomy" id="13160"/>
    <lineage>
        <taxon>Bacteria</taxon>
        <taxon>Pseudomonadati</taxon>
        <taxon>Pseudomonadota</taxon>
        <taxon>Alphaproteobacteria</taxon>
        <taxon>Caulobacterales</taxon>
        <taxon>Caulobacteraceae</taxon>
        <taxon>Brevundimonas</taxon>
    </lineage>
</organism>
<dbReference type="AlphaFoldDB" id="A0A7W7N3Y5"/>
<dbReference type="RefSeq" id="WP_184271613.1">
    <property type="nucleotide sequence ID" value="NZ_JACHKY010000005.1"/>
</dbReference>
<gene>
    <name evidence="2" type="ORF">HNP32_002796</name>
</gene>
<feature type="domain" description="DUF7662" evidence="1">
    <location>
        <begin position="4"/>
        <end position="78"/>
    </location>
</feature>
<comment type="caution">
    <text evidence="2">The sequence shown here is derived from an EMBL/GenBank/DDBJ whole genome shotgun (WGS) entry which is preliminary data.</text>
</comment>
<evidence type="ECO:0000313" key="2">
    <source>
        <dbReference type="EMBL" id="MBB4799040.1"/>
    </source>
</evidence>
<dbReference type="Proteomes" id="UP000539957">
    <property type="component" value="Unassembled WGS sequence"/>
</dbReference>
<accession>A0A7W7N3Y5</accession>
<proteinExistence type="predicted"/>
<dbReference type="Pfam" id="PF24698">
    <property type="entry name" value="DUF7662"/>
    <property type="match status" value="1"/>
</dbReference>
<protein>
    <recommendedName>
        <fullName evidence="1">DUF7662 domain-containing protein</fullName>
    </recommendedName>
</protein>